<evidence type="ECO:0000256" key="1">
    <source>
        <dbReference type="SAM" id="SignalP"/>
    </source>
</evidence>
<dbReference type="Proteomes" id="UP000008185">
    <property type="component" value="Chromosome"/>
</dbReference>
<reference evidence="2 4" key="1">
    <citation type="journal article" date="2004" name="Nat. Genet.">
        <title>Comparison of genome degradation in Paratyphi A and Typhi, human-restricted serovars of Salmonella enterica that cause typhoid.</title>
        <authorList>
            <person name="McClelland M."/>
            <person name="Sanderson K.E."/>
            <person name="Clifton S.W."/>
            <person name="Latreille P."/>
            <person name="Porwollik S."/>
            <person name="Sabo A."/>
            <person name="Meyer R."/>
            <person name="Bieri T."/>
            <person name="Ozersky P."/>
            <person name="McLellan M."/>
            <person name="Harkins C.R."/>
            <person name="Wang C."/>
            <person name="Nguyen C."/>
            <person name="Berghoff A."/>
            <person name="Elliott G."/>
            <person name="Kohlberg S."/>
            <person name="Strong C."/>
            <person name="Du F."/>
            <person name="Carter J."/>
            <person name="Kremizki C."/>
            <person name="Layman D."/>
            <person name="Leonard S."/>
            <person name="Sun H."/>
            <person name="Fulton L."/>
            <person name="Nash W."/>
            <person name="Miner T."/>
            <person name="Minx P."/>
            <person name="Delehaunty K."/>
            <person name="Fronick C."/>
            <person name="Magrini V."/>
            <person name="Nhan M."/>
            <person name="Warren W."/>
            <person name="Florea L."/>
            <person name="Spieth J."/>
            <person name="Wilson R.K."/>
        </authorList>
    </citation>
    <scope>NUCLEOTIDE SEQUENCE [LARGE SCALE GENOMIC DNA]</scope>
    <source>
        <strain evidence="2">ATCC 9150</strain>
        <strain evidence="4">ATCC 9150 / SARB42</strain>
    </source>
</reference>
<feature type="chain" id="PRO_5038291255" evidence="1">
    <location>
        <begin position="22"/>
        <end position="379"/>
    </location>
</feature>
<dbReference type="EMBL" id="DAASTS010000029">
    <property type="protein sequence ID" value="HAE6988401.1"/>
    <property type="molecule type" value="Genomic_DNA"/>
</dbReference>
<dbReference type="RefSeq" id="WP_000155541.1">
    <property type="nucleotide sequence ID" value="NC_006511.1"/>
</dbReference>
<name>A0A0H2WUP0_SALPA</name>
<organism evidence="2 4">
    <name type="scientific">Salmonella paratyphi A (strain ATCC 9150 / SARB42)</name>
    <dbReference type="NCBI Taxonomy" id="295319"/>
    <lineage>
        <taxon>Bacteria</taxon>
        <taxon>Pseudomonadati</taxon>
        <taxon>Pseudomonadota</taxon>
        <taxon>Gammaproteobacteria</taxon>
        <taxon>Enterobacterales</taxon>
        <taxon>Enterobacteriaceae</taxon>
        <taxon>Salmonella</taxon>
    </lineage>
</organism>
<dbReference type="EMBL" id="CP000026">
    <property type="protein sequence ID" value="AAV79953.1"/>
    <property type="molecule type" value="Genomic_DNA"/>
</dbReference>
<evidence type="ECO:0000313" key="3">
    <source>
        <dbReference type="EMBL" id="HAE6988401.1"/>
    </source>
</evidence>
<protein>
    <submittedName>
        <fullName evidence="2">Exported protein</fullName>
    </submittedName>
</protein>
<evidence type="ECO:0000313" key="4">
    <source>
        <dbReference type="Proteomes" id="UP000008185"/>
    </source>
</evidence>
<dbReference type="AlphaFoldDB" id="A0A0H2WUP0"/>
<reference evidence="3" key="2">
    <citation type="journal article" date="2018" name="Genome Biol.">
        <title>SKESA: strategic k-mer extension for scrupulous assemblies.</title>
        <authorList>
            <person name="Souvorov A."/>
            <person name="Agarwala R."/>
            <person name="Lipman D.J."/>
        </authorList>
    </citation>
    <scope>NUCLEOTIDE SEQUENCE</scope>
    <source>
        <strain evidence="3">ATCC 9150</strain>
    </source>
</reference>
<dbReference type="HOGENOM" id="CLU_025860_1_1_6"/>
<reference evidence="3" key="3">
    <citation type="submission" date="2018-07" db="EMBL/GenBank/DDBJ databases">
        <authorList>
            <consortium name="NCBI Pathogen Detection Project"/>
        </authorList>
    </citation>
    <scope>NUCLEOTIDE SEQUENCE</scope>
    <source>
        <strain evidence="3">ATCC 9150</strain>
    </source>
</reference>
<sequence length="379" mass="43398">MTIRRWILSATLLLLPVPAFADFQYQQDKDGVFYTADDEPQILSRLPDVSYSHLRRIADLSHPQDPRPLIEINPDSHNCDDNHICQHAYLSDGHFILWAGKIVQNTGDEPAVDVASFQSFGAFAADKHGLYFDGKRRDSNAGEKRVDMATLAETKIWNLLRDKNNLYYEGRWLGRADGFRVLRLDSTSAREFIVTTAQRVIVNGIPITADANTFQIIRWMPGEVLIYRDKTGKHDYEIDNSSRYCGYFNIGLREVTWLKHEATNAGSSCKVETLPGVDPEHFFRLNGNTGWYKDRIYQVSTNALGEGVLRIFTSQEKLPALKIDRVTYNYYHLALSADGQLYRQISRDQWQRYNPILTEWTTVSPAPTDVISLLPSDYH</sequence>
<feature type="signal peptide" evidence="1">
    <location>
        <begin position="1"/>
        <end position="21"/>
    </location>
</feature>
<gene>
    <name evidence="2" type="ordered locus">SPA4216</name>
    <name evidence="3" type="ORF">GNB70_004212</name>
</gene>
<proteinExistence type="predicted"/>
<evidence type="ECO:0000313" key="2">
    <source>
        <dbReference type="EMBL" id="AAV79953.1"/>
    </source>
</evidence>
<keyword evidence="1" id="KW-0732">Signal</keyword>
<accession>A0A0H2WUP0</accession>
<dbReference type="KEGG" id="spt:SPA4216"/>